<proteinExistence type="predicted"/>
<evidence type="ECO:0000313" key="1">
    <source>
        <dbReference type="EMBL" id="QJA68773.1"/>
    </source>
</evidence>
<dbReference type="EMBL" id="MT143428">
    <property type="protein sequence ID" value="QJA96732.1"/>
    <property type="molecule type" value="Genomic_DNA"/>
</dbReference>
<evidence type="ECO:0000313" key="2">
    <source>
        <dbReference type="EMBL" id="QJA96732.1"/>
    </source>
</evidence>
<organism evidence="2">
    <name type="scientific">viral metagenome</name>
    <dbReference type="NCBI Taxonomy" id="1070528"/>
    <lineage>
        <taxon>unclassified sequences</taxon>
        <taxon>metagenomes</taxon>
        <taxon>organismal metagenomes</taxon>
    </lineage>
</organism>
<dbReference type="AlphaFoldDB" id="A0A6M3LT94"/>
<reference evidence="2" key="1">
    <citation type="submission" date="2020-03" db="EMBL/GenBank/DDBJ databases">
        <title>The deep terrestrial virosphere.</title>
        <authorList>
            <person name="Holmfeldt K."/>
            <person name="Nilsson E."/>
            <person name="Simone D."/>
            <person name="Lopez-Fernandez M."/>
            <person name="Wu X."/>
            <person name="de Brujin I."/>
            <person name="Lundin D."/>
            <person name="Andersson A."/>
            <person name="Bertilsson S."/>
            <person name="Dopson M."/>
        </authorList>
    </citation>
    <scope>NUCLEOTIDE SEQUENCE</scope>
    <source>
        <strain evidence="1">MM415A05776</strain>
        <strain evidence="2">MM415B07537</strain>
    </source>
</reference>
<name>A0A6M3LT94_9ZZZZ</name>
<dbReference type="EMBL" id="MT141648">
    <property type="protein sequence ID" value="QJA68773.1"/>
    <property type="molecule type" value="Genomic_DNA"/>
</dbReference>
<accession>A0A6M3LT94</accession>
<sequence length="47" mass="5477">MEIIKWANNKGMTIKLTDNEAKKISRKLEDPDITKITFEELEIEIEG</sequence>
<gene>
    <name evidence="1" type="ORF">MM415A05776_0001</name>
    <name evidence="2" type="ORF">MM415B07537_0007</name>
</gene>
<protein>
    <submittedName>
        <fullName evidence="2">Uncharacterized protein</fullName>
    </submittedName>
</protein>